<sequence>MLNETKINSLCYLVAVRLTSRFETTRGLFRDLPRNFEPRSDGEDDTELAPSFPSFRATPVGGRLATTYDLSCSRPHTRRIFGGIGFRLSGPGVETLPLGHRDPYLVAEL</sequence>
<accession>A0A4Y2CT70</accession>
<dbReference type="EMBL" id="BGPR01000229">
    <property type="protein sequence ID" value="GBM06485.1"/>
    <property type="molecule type" value="Genomic_DNA"/>
</dbReference>
<feature type="region of interest" description="Disordered" evidence="1">
    <location>
        <begin position="33"/>
        <end position="54"/>
    </location>
</feature>
<proteinExistence type="predicted"/>
<protein>
    <submittedName>
        <fullName evidence="2">Uncharacterized protein</fullName>
    </submittedName>
</protein>
<organism evidence="2 3">
    <name type="scientific">Araneus ventricosus</name>
    <name type="common">Orbweaver spider</name>
    <name type="synonym">Epeira ventricosa</name>
    <dbReference type="NCBI Taxonomy" id="182803"/>
    <lineage>
        <taxon>Eukaryota</taxon>
        <taxon>Metazoa</taxon>
        <taxon>Ecdysozoa</taxon>
        <taxon>Arthropoda</taxon>
        <taxon>Chelicerata</taxon>
        <taxon>Arachnida</taxon>
        <taxon>Araneae</taxon>
        <taxon>Araneomorphae</taxon>
        <taxon>Entelegynae</taxon>
        <taxon>Araneoidea</taxon>
        <taxon>Araneidae</taxon>
        <taxon>Araneus</taxon>
    </lineage>
</organism>
<evidence type="ECO:0000256" key="1">
    <source>
        <dbReference type="SAM" id="MobiDB-lite"/>
    </source>
</evidence>
<evidence type="ECO:0000313" key="3">
    <source>
        <dbReference type="Proteomes" id="UP000499080"/>
    </source>
</evidence>
<name>A0A4Y2CT70_ARAVE</name>
<keyword evidence="3" id="KW-1185">Reference proteome</keyword>
<dbReference type="Proteomes" id="UP000499080">
    <property type="component" value="Unassembled WGS sequence"/>
</dbReference>
<evidence type="ECO:0000313" key="2">
    <source>
        <dbReference type="EMBL" id="GBM06485.1"/>
    </source>
</evidence>
<comment type="caution">
    <text evidence="2">The sequence shown here is derived from an EMBL/GenBank/DDBJ whole genome shotgun (WGS) entry which is preliminary data.</text>
</comment>
<reference evidence="2 3" key="1">
    <citation type="journal article" date="2019" name="Sci. Rep.">
        <title>Orb-weaving spider Araneus ventricosus genome elucidates the spidroin gene catalogue.</title>
        <authorList>
            <person name="Kono N."/>
            <person name="Nakamura H."/>
            <person name="Ohtoshi R."/>
            <person name="Moran D.A.P."/>
            <person name="Shinohara A."/>
            <person name="Yoshida Y."/>
            <person name="Fujiwara M."/>
            <person name="Mori M."/>
            <person name="Tomita M."/>
            <person name="Arakawa K."/>
        </authorList>
    </citation>
    <scope>NUCLEOTIDE SEQUENCE [LARGE SCALE GENOMIC DNA]</scope>
</reference>
<dbReference type="AlphaFoldDB" id="A0A4Y2CT70"/>
<gene>
    <name evidence="2" type="ORF">AVEN_58326_1</name>
</gene>